<dbReference type="EMBL" id="JACHIB010000027">
    <property type="protein sequence ID" value="MBB6085454.1"/>
    <property type="molecule type" value="Genomic_DNA"/>
</dbReference>
<feature type="chain" id="PRO_5030590974" evidence="1">
    <location>
        <begin position="24"/>
        <end position="111"/>
    </location>
</feature>
<dbReference type="Proteomes" id="UP000541136">
    <property type="component" value="Unassembled WGS sequence"/>
</dbReference>
<evidence type="ECO:0000313" key="3">
    <source>
        <dbReference type="Proteomes" id="UP000541136"/>
    </source>
</evidence>
<sequence length="111" mass="12450">MKKGIVAAALLAGALMAGPAAHAGDVDVGISIGIPGFIWGGPAYYPPPPPPRYYHHRPRVVVVPQPVYVPGPGYRQGWVDRGHYDRHAQQYRYRKENWKRDRGHRGRGWDD</sequence>
<feature type="signal peptide" evidence="1">
    <location>
        <begin position="1"/>
        <end position="23"/>
    </location>
</feature>
<gene>
    <name evidence="2" type="ORF">HNR28_003514</name>
</gene>
<dbReference type="RefSeq" id="WP_151024482.1">
    <property type="nucleotide sequence ID" value="NZ_JACHIB010000027.1"/>
</dbReference>
<evidence type="ECO:0000313" key="2">
    <source>
        <dbReference type="EMBL" id="MBB6085454.1"/>
    </source>
</evidence>
<name>A0A7W9TRN3_CASDE</name>
<protein>
    <submittedName>
        <fullName evidence="2">Uncharacterized protein</fullName>
    </submittedName>
</protein>
<organism evidence="2 3">
    <name type="scientific">Castellaniella defragrans</name>
    <name type="common">Alcaligenes defragrans</name>
    <dbReference type="NCBI Taxonomy" id="75697"/>
    <lineage>
        <taxon>Bacteria</taxon>
        <taxon>Pseudomonadati</taxon>
        <taxon>Pseudomonadota</taxon>
        <taxon>Betaproteobacteria</taxon>
        <taxon>Burkholderiales</taxon>
        <taxon>Alcaligenaceae</taxon>
        <taxon>Castellaniella</taxon>
    </lineage>
</organism>
<accession>A0A7W9TRN3</accession>
<keyword evidence="1" id="KW-0732">Signal</keyword>
<dbReference type="AlphaFoldDB" id="A0A7W9TRN3"/>
<proteinExistence type="predicted"/>
<reference evidence="2 3" key="1">
    <citation type="submission" date="2020-08" db="EMBL/GenBank/DDBJ databases">
        <title>Genomic Encyclopedia of Type Strains, Phase IV (KMG-IV): sequencing the most valuable type-strain genomes for metagenomic binning, comparative biology and taxonomic classification.</title>
        <authorList>
            <person name="Goeker M."/>
        </authorList>
    </citation>
    <scope>NUCLEOTIDE SEQUENCE [LARGE SCALE GENOMIC DNA]</scope>
    <source>
        <strain evidence="2 3">DSM 12141</strain>
    </source>
</reference>
<evidence type="ECO:0000256" key="1">
    <source>
        <dbReference type="SAM" id="SignalP"/>
    </source>
</evidence>
<comment type="caution">
    <text evidence="2">The sequence shown here is derived from an EMBL/GenBank/DDBJ whole genome shotgun (WGS) entry which is preliminary data.</text>
</comment>